<evidence type="ECO:0000256" key="7">
    <source>
        <dbReference type="ARBA" id="ARBA00022989"/>
    </source>
</evidence>
<feature type="transmembrane region" description="Helical" evidence="9">
    <location>
        <begin position="166"/>
        <end position="188"/>
    </location>
</feature>
<keyword evidence="9" id="KW-0997">Cell inner membrane</keyword>
<keyword evidence="9" id="KW-1003">Cell membrane</keyword>
<feature type="transmembrane region" description="Helical" evidence="9">
    <location>
        <begin position="236"/>
        <end position="256"/>
    </location>
</feature>
<organism evidence="11 12">
    <name type="scientific">Salmonella enterica I</name>
    <dbReference type="NCBI Taxonomy" id="59201"/>
    <lineage>
        <taxon>Bacteria</taxon>
        <taxon>Pseudomonadati</taxon>
        <taxon>Pseudomonadota</taxon>
        <taxon>Gammaproteobacteria</taxon>
        <taxon>Enterobacterales</taxon>
        <taxon>Enterobacteriaceae</taxon>
        <taxon>Salmonella</taxon>
    </lineage>
</organism>
<dbReference type="GO" id="GO:0017004">
    <property type="term" value="P:cytochrome complex assembly"/>
    <property type="evidence" value="ECO:0007669"/>
    <property type="project" value="UniProtKB-KW"/>
</dbReference>
<protein>
    <recommendedName>
        <fullName evidence="4 9">Heme exporter protein C</fullName>
    </recommendedName>
    <alternativeName>
        <fullName evidence="9">Cytochrome c-type biogenesis protein</fullName>
    </alternativeName>
</protein>
<evidence type="ECO:0000259" key="10">
    <source>
        <dbReference type="Pfam" id="PF01578"/>
    </source>
</evidence>
<dbReference type="Proteomes" id="UP000282086">
    <property type="component" value="Chromosome"/>
</dbReference>
<evidence type="ECO:0000256" key="4">
    <source>
        <dbReference type="ARBA" id="ARBA00016463"/>
    </source>
</evidence>
<feature type="transmembrane region" description="Helical" evidence="9">
    <location>
        <begin position="20"/>
        <end position="38"/>
    </location>
</feature>
<keyword evidence="8 9" id="KW-0472">Membrane</keyword>
<evidence type="ECO:0000256" key="3">
    <source>
        <dbReference type="ARBA" id="ARBA00005840"/>
    </source>
</evidence>
<comment type="similarity">
    <text evidence="3 9">Belongs to the CcmC/CycZ/HelC family.</text>
</comment>
<keyword evidence="5 9" id="KW-0812">Transmembrane</keyword>
<keyword evidence="7 9" id="KW-1133">Transmembrane helix</keyword>
<evidence type="ECO:0000256" key="9">
    <source>
        <dbReference type="RuleBase" id="RU364092"/>
    </source>
</evidence>
<comment type="caution">
    <text evidence="9">Lacks conserved residue(s) required for the propagation of feature annotation.</text>
</comment>
<evidence type="ECO:0000256" key="5">
    <source>
        <dbReference type="ARBA" id="ARBA00022692"/>
    </source>
</evidence>
<evidence type="ECO:0000256" key="6">
    <source>
        <dbReference type="ARBA" id="ARBA00022748"/>
    </source>
</evidence>
<dbReference type="GO" id="GO:0015232">
    <property type="term" value="F:heme transmembrane transporter activity"/>
    <property type="evidence" value="ECO:0007669"/>
    <property type="project" value="InterPro"/>
</dbReference>
<dbReference type="GO" id="GO:0020037">
    <property type="term" value="F:heme binding"/>
    <property type="evidence" value="ECO:0007669"/>
    <property type="project" value="InterPro"/>
</dbReference>
<keyword evidence="6 9" id="KW-0201">Cytochrome c-type biogenesis</keyword>
<feature type="domain" description="Cytochrome c assembly protein" evidence="10">
    <location>
        <begin position="81"/>
        <end position="259"/>
    </location>
</feature>
<proteinExistence type="inferred from homology"/>
<dbReference type="PANTHER" id="PTHR30071:SF1">
    <property type="entry name" value="CYTOCHROME B_B6 PROTEIN-RELATED"/>
    <property type="match status" value="1"/>
</dbReference>
<dbReference type="InterPro" id="IPR003557">
    <property type="entry name" value="Cyt_c_biogenesis_CcmC"/>
</dbReference>
<dbReference type="GO" id="GO:0005886">
    <property type="term" value="C:plasma membrane"/>
    <property type="evidence" value="ECO:0007669"/>
    <property type="project" value="UniProtKB-SubCell"/>
</dbReference>
<accession>A0A447N1I9</accession>
<evidence type="ECO:0000256" key="8">
    <source>
        <dbReference type="ARBA" id="ARBA00023136"/>
    </source>
</evidence>
<sequence length="320" mass="35100">MLPLSVPGADFRRRGDGRGIDAFTADGYLAVLGALLGGQRDVKPVRHRGGAGASVRSSGPGTTDILLVSGGQVTTMWKTLHQLAAPPRLYQICGRLVPWLAAAGIIALATGWVRGFGFAPADYQQGESYRIMYLHVPAAIWSMGIYAAMAVAAFTGLVWQMKMASLAVAAMAPVGAVYTFIALVTGAAWGKPMWGTWWVWDARLTSELVLLFLYAGVIALWHAFDDRKMAGRAAGILVLVGVVNLPVIHYSVEWWNTLHQGSTRMQQSIDPAMRSPLRWAIAGFLLLFMTLSLMRMRNLILLMEKRRPWVSELILKRGHR</sequence>
<feature type="transmembrane region" description="Helical" evidence="9">
    <location>
        <begin position="138"/>
        <end position="159"/>
    </location>
</feature>
<dbReference type="Pfam" id="PF01578">
    <property type="entry name" value="Cytochrom_C_asm"/>
    <property type="match status" value="1"/>
</dbReference>
<dbReference type="AlphaFoldDB" id="A0A447N1I9"/>
<dbReference type="NCBIfam" id="TIGR01191">
    <property type="entry name" value="ccmC"/>
    <property type="match status" value="1"/>
</dbReference>
<comment type="subcellular location">
    <subcellularLocation>
        <location evidence="9">Cell inner membrane</location>
    </subcellularLocation>
    <subcellularLocation>
        <location evidence="2">Membrane</location>
        <topology evidence="2">Multi-pass membrane protein</topology>
    </subcellularLocation>
</comment>
<dbReference type="InterPro" id="IPR045062">
    <property type="entry name" value="Cyt_c_biogenesis_CcsA/CcmC"/>
</dbReference>
<feature type="transmembrane region" description="Helical" evidence="9">
    <location>
        <begin position="208"/>
        <end position="224"/>
    </location>
</feature>
<dbReference type="PRINTS" id="PR01386">
    <property type="entry name" value="CCMCBIOGNSIS"/>
</dbReference>
<evidence type="ECO:0000256" key="2">
    <source>
        <dbReference type="ARBA" id="ARBA00004141"/>
    </source>
</evidence>
<feature type="transmembrane region" description="Helical" evidence="9">
    <location>
        <begin position="96"/>
        <end position="118"/>
    </location>
</feature>
<name>A0A447N1I9_SALET</name>
<comment type="function">
    <text evidence="1 9">Required for the export of heme to the periplasm for the biogenesis of c-type cytochromes.</text>
</comment>
<feature type="transmembrane region" description="Helical" evidence="9">
    <location>
        <begin position="276"/>
        <end position="296"/>
    </location>
</feature>
<evidence type="ECO:0000313" key="11">
    <source>
        <dbReference type="EMBL" id="VDZ97139.1"/>
    </source>
</evidence>
<evidence type="ECO:0000256" key="1">
    <source>
        <dbReference type="ARBA" id="ARBA00002442"/>
    </source>
</evidence>
<dbReference type="InterPro" id="IPR002541">
    <property type="entry name" value="Cyt_c_assembly"/>
</dbReference>
<evidence type="ECO:0000313" key="12">
    <source>
        <dbReference type="Proteomes" id="UP000282086"/>
    </source>
</evidence>
<dbReference type="EMBL" id="LR134140">
    <property type="protein sequence ID" value="VDZ97139.1"/>
    <property type="molecule type" value="Genomic_DNA"/>
</dbReference>
<dbReference type="PANTHER" id="PTHR30071">
    <property type="entry name" value="HEME EXPORTER PROTEIN C"/>
    <property type="match status" value="1"/>
</dbReference>
<keyword evidence="9" id="KW-0813">Transport</keyword>
<reference evidence="11 12" key="1">
    <citation type="submission" date="2018-12" db="EMBL/GenBank/DDBJ databases">
        <authorList>
            <consortium name="Pathogen Informatics"/>
        </authorList>
    </citation>
    <scope>NUCLEOTIDE SEQUENCE [LARGE SCALE GENOMIC DNA]</scope>
    <source>
        <strain evidence="11 12">NCTC129</strain>
    </source>
</reference>
<gene>
    <name evidence="11" type="primary">ccmC_1</name>
    <name evidence="9" type="synonym">ccmC</name>
    <name evidence="11" type="ORF">NCTC129_03350</name>
</gene>